<proteinExistence type="predicted"/>
<reference evidence="1 2" key="1">
    <citation type="submission" date="2016-04" db="EMBL/GenBank/DDBJ databases">
        <title>Genome analyses suggest a sexual origin of heterokaryosis in a supposedly ancient asexual fungus.</title>
        <authorList>
            <person name="Ropars J."/>
            <person name="Sedzielewska K."/>
            <person name="Noel J."/>
            <person name="Charron P."/>
            <person name="Farinelli L."/>
            <person name="Marton T."/>
            <person name="Kruger M."/>
            <person name="Pelin A."/>
            <person name="Brachmann A."/>
            <person name="Corradi N."/>
        </authorList>
    </citation>
    <scope>NUCLEOTIDE SEQUENCE [LARGE SCALE GENOMIC DNA]</scope>
    <source>
        <strain evidence="1 2">C2</strain>
    </source>
</reference>
<dbReference type="VEuPathDB" id="FungiDB:RhiirFUN_007540"/>
<dbReference type="Proteomes" id="UP000233469">
    <property type="component" value="Unassembled WGS sequence"/>
</dbReference>
<comment type="caution">
    <text evidence="1">The sequence shown here is derived from an EMBL/GenBank/DDBJ whole genome shotgun (WGS) entry which is preliminary data.</text>
</comment>
<protein>
    <submittedName>
        <fullName evidence="1">Uncharacterized protein</fullName>
    </submittedName>
</protein>
<reference evidence="1 2" key="2">
    <citation type="submission" date="2017-10" db="EMBL/GenBank/DDBJ databases">
        <title>Extensive intraspecific genome diversity in a model arbuscular mycorrhizal fungus.</title>
        <authorList>
            <person name="Chen E.C.H."/>
            <person name="Morin E."/>
            <person name="Baudet D."/>
            <person name="Noel J."/>
            <person name="Ndikumana S."/>
            <person name="Charron P."/>
            <person name="St-Onge C."/>
            <person name="Giorgi J."/>
            <person name="Grigoriev I.V."/>
            <person name="Roux C."/>
            <person name="Martin F.M."/>
            <person name="Corradi N."/>
        </authorList>
    </citation>
    <scope>NUCLEOTIDE SEQUENCE [LARGE SCALE GENOMIC DNA]</scope>
    <source>
        <strain evidence="1 2">C2</strain>
    </source>
</reference>
<evidence type="ECO:0000313" key="2">
    <source>
        <dbReference type="Proteomes" id="UP000233469"/>
    </source>
</evidence>
<dbReference type="EMBL" id="LLXL01002063">
    <property type="protein sequence ID" value="PKK61962.1"/>
    <property type="molecule type" value="Genomic_DNA"/>
</dbReference>
<organism evidence="1 2">
    <name type="scientific">Rhizophagus irregularis</name>
    <dbReference type="NCBI Taxonomy" id="588596"/>
    <lineage>
        <taxon>Eukaryota</taxon>
        <taxon>Fungi</taxon>
        <taxon>Fungi incertae sedis</taxon>
        <taxon>Mucoromycota</taxon>
        <taxon>Glomeromycotina</taxon>
        <taxon>Glomeromycetes</taxon>
        <taxon>Glomerales</taxon>
        <taxon>Glomeraceae</taxon>
        <taxon>Rhizophagus</taxon>
    </lineage>
</organism>
<dbReference type="AlphaFoldDB" id="A0A2N1MK23"/>
<name>A0A2N1MK23_9GLOM</name>
<dbReference type="VEuPathDB" id="FungiDB:RhiirA1_476455"/>
<dbReference type="VEuPathDB" id="FungiDB:FUN_019863"/>
<gene>
    <name evidence="1" type="ORF">RhiirC2_791064</name>
</gene>
<accession>A0A2N1MK23</accession>
<sequence length="205" mass="23394">MANNNPETLNQLYEVLLYKKKDIIAIQKKLGISGNANQMANIEARRRKTLADSYELLLNLVEDIILIRRELRIDGNLILEEALRSNKASTDISYGEIYNLLLYLEEDIIAIQDELGIIGYSNQERAEEVDEKVRAHLEKLEEFHGPLEDEPSVILLKYGEIGIEKIRFTGEGLPLFPNLTSQQLHEIFVKNPANTDQCPCLEQVS</sequence>
<evidence type="ECO:0000313" key="1">
    <source>
        <dbReference type="EMBL" id="PKK61962.1"/>
    </source>
</evidence>